<feature type="domain" description="FAD-binding PCMH-type" evidence="8">
    <location>
        <begin position="198"/>
        <end position="371"/>
    </location>
</feature>
<dbReference type="PIRSF" id="PIRSF036557">
    <property type="entry name" value="XdhA_RC"/>
    <property type="match status" value="1"/>
</dbReference>
<evidence type="ECO:0000256" key="6">
    <source>
        <dbReference type="SAM" id="MobiDB-lite"/>
    </source>
</evidence>
<dbReference type="Gene3D" id="3.30.390.50">
    <property type="entry name" value="CO dehydrogenase flavoprotein, C-terminal domain"/>
    <property type="match status" value="1"/>
</dbReference>
<evidence type="ECO:0000313" key="9">
    <source>
        <dbReference type="EMBL" id="MFB9643060.1"/>
    </source>
</evidence>
<dbReference type="InterPro" id="IPR002888">
    <property type="entry name" value="2Fe-2S-bd"/>
</dbReference>
<comment type="caution">
    <text evidence="9">The sequence shown here is derived from an EMBL/GenBank/DDBJ whole genome shotgun (WGS) entry which is preliminary data.</text>
</comment>
<evidence type="ECO:0000259" key="7">
    <source>
        <dbReference type="PROSITE" id="PS51085"/>
    </source>
</evidence>
<dbReference type="SUPFAM" id="SSF56176">
    <property type="entry name" value="FAD-binding/transporter-associated domain-like"/>
    <property type="match status" value="1"/>
</dbReference>
<dbReference type="PANTHER" id="PTHR42659:SF2">
    <property type="entry name" value="XANTHINE DEHYDROGENASE SUBUNIT C-RELATED"/>
    <property type="match status" value="1"/>
</dbReference>
<dbReference type="InterPro" id="IPR002346">
    <property type="entry name" value="Mopterin_DH_FAD-bd"/>
</dbReference>
<dbReference type="InterPro" id="IPR012175">
    <property type="entry name" value="Xanth_DH_ssu_bac"/>
</dbReference>
<dbReference type="InterPro" id="IPR051312">
    <property type="entry name" value="Diverse_Substr_Oxidored"/>
</dbReference>
<dbReference type="Gene3D" id="1.10.150.120">
    <property type="entry name" value="[2Fe-2S]-binding domain"/>
    <property type="match status" value="1"/>
</dbReference>
<keyword evidence="4" id="KW-0560">Oxidoreductase</keyword>
<dbReference type="InterPro" id="IPR001041">
    <property type="entry name" value="2Fe-2S_ferredoxin-type"/>
</dbReference>
<protein>
    <submittedName>
        <fullName evidence="9">Xanthine dehydrogenase small subunit</fullName>
    </submittedName>
</protein>
<dbReference type="PROSITE" id="PS51085">
    <property type="entry name" value="2FE2S_FER_2"/>
    <property type="match status" value="1"/>
</dbReference>
<name>A0ABV5SRW8_9MICO</name>
<dbReference type="InterPro" id="IPR005107">
    <property type="entry name" value="CO_DH_flav_C"/>
</dbReference>
<dbReference type="InterPro" id="IPR036318">
    <property type="entry name" value="FAD-bd_PCMH-like_sf"/>
</dbReference>
<gene>
    <name evidence="9" type="ORF">ACFFQV_12255</name>
</gene>
<dbReference type="SMART" id="SM01092">
    <property type="entry name" value="CO_deh_flav_C"/>
    <property type="match status" value="1"/>
</dbReference>
<dbReference type="SUPFAM" id="SSF47741">
    <property type="entry name" value="CO dehydrogenase ISP C-domain like"/>
    <property type="match status" value="1"/>
</dbReference>
<dbReference type="Pfam" id="PF01799">
    <property type="entry name" value="Fer2_2"/>
    <property type="match status" value="1"/>
</dbReference>
<keyword evidence="2" id="KW-0479">Metal-binding</keyword>
<organism evidence="9 10">
    <name type="scientific">Agromyces lapidis</name>
    <dbReference type="NCBI Taxonomy" id="279574"/>
    <lineage>
        <taxon>Bacteria</taxon>
        <taxon>Bacillati</taxon>
        <taxon>Actinomycetota</taxon>
        <taxon>Actinomycetes</taxon>
        <taxon>Micrococcales</taxon>
        <taxon>Microbacteriaceae</taxon>
        <taxon>Agromyces</taxon>
    </lineage>
</organism>
<dbReference type="Pfam" id="PF03450">
    <property type="entry name" value="CO_deh_flav_C"/>
    <property type="match status" value="1"/>
</dbReference>
<dbReference type="InterPro" id="IPR016169">
    <property type="entry name" value="FAD-bd_PCMH_sub2"/>
</dbReference>
<reference evidence="9 10" key="1">
    <citation type="submission" date="2024-09" db="EMBL/GenBank/DDBJ databases">
        <authorList>
            <person name="Sun Q."/>
            <person name="Mori K."/>
        </authorList>
    </citation>
    <scope>NUCLEOTIDE SEQUENCE [LARGE SCALE GENOMIC DNA]</scope>
    <source>
        <strain evidence="9 10">JCM 14321</strain>
    </source>
</reference>
<dbReference type="SUPFAM" id="SSF54292">
    <property type="entry name" value="2Fe-2S ferredoxin-like"/>
    <property type="match status" value="1"/>
</dbReference>
<dbReference type="RefSeq" id="WP_157422276.1">
    <property type="nucleotide sequence ID" value="NZ_BAAANI010000002.1"/>
</dbReference>
<dbReference type="InterPro" id="IPR036010">
    <property type="entry name" value="2Fe-2S_ferredoxin-like_sf"/>
</dbReference>
<keyword evidence="10" id="KW-1185">Reference proteome</keyword>
<dbReference type="PANTHER" id="PTHR42659">
    <property type="entry name" value="XANTHINE DEHYDROGENASE SUBUNIT C-RELATED"/>
    <property type="match status" value="1"/>
</dbReference>
<dbReference type="Gene3D" id="3.10.20.30">
    <property type="match status" value="1"/>
</dbReference>
<evidence type="ECO:0000256" key="3">
    <source>
        <dbReference type="ARBA" id="ARBA00022827"/>
    </source>
</evidence>
<dbReference type="Gene3D" id="3.30.465.10">
    <property type="match status" value="1"/>
</dbReference>
<evidence type="ECO:0000256" key="5">
    <source>
        <dbReference type="ARBA" id="ARBA00023004"/>
    </source>
</evidence>
<evidence type="ECO:0000256" key="1">
    <source>
        <dbReference type="ARBA" id="ARBA00022630"/>
    </source>
</evidence>
<dbReference type="SUPFAM" id="SSF55447">
    <property type="entry name" value="CO dehydrogenase flavoprotein C-terminal domain-like"/>
    <property type="match status" value="1"/>
</dbReference>
<evidence type="ECO:0000259" key="8">
    <source>
        <dbReference type="PROSITE" id="PS51387"/>
    </source>
</evidence>
<accession>A0ABV5SRW8</accession>
<keyword evidence="3" id="KW-0274">FAD</keyword>
<proteinExistence type="predicted"/>
<feature type="region of interest" description="Disordered" evidence="6">
    <location>
        <begin position="175"/>
        <end position="199"/>
    </location>
</feature>
<dbReference type="PROSITE" id="PS51387">
    <property type="entry name" value="FAD_PCMH"/>
    <property type="match status" value="1"/>
</dbReference>
<dbReference type="Pfam" id="PF00111">
    <property type="entry name" value="Fer2"/>
    <property type="match status" value="1"/>
</dbReference>
<dbReference type="InterPro" id="IPR036683">
    <property type="entry name" value="CO_DH_flav_C_dom_sf"/>
</dbReference>
<dbReference type="Gene3D" id="3.30.43.10">
    <property type="entry name" value="Uridine Diphospho-n-acetylenolpyruvylglucosamine Reductase, domain 2"/>
    <property type="match status" value="1"/>
</dbReference>
<dbReference type="InterPro" id="IPR016167">
    <property type="entry name" value="FAD-bd_PCMH_sub1"/>
</dbReference>
<dbReference type="InterPro" id="IPR006058">
    <property type="entry name" value="2Fe2S_fd_BS"/>
</dbReference>
<dbReference type="Proteomes" id="UP001589667">
    <property type="component" value="Unassembled WGS sequence"/>
</dbReference>
<sequence>MEEPVLTVNARRRPLTGVTAHTTALDWLRSTGLTGAKEGCAEGECGACAVLVATPDDEGGTTWTAVNSCLVPVAALDGQEVVTAEGLGDPESLHPVQRGLAESGGSQCGYCTPGFVCSIAAEFYRADRAPAAIATEGGDTAEHGPNGFDLHALGGNLCRCTGYRPIRDAAYALGGPDEGDPLAERRTQPAPAPVATDFEGGGARFVRPTTLDAALRLLHDEPSAVAVAGSTDLGVEVNLRGRRDPLLVAIDRLDELRGFRVDDDAVELGAALPLSEVERRLDGRVPLLAQLIPQFASRLIRNRATLGGNLGTGSPIGDAPPALIALDARLVLASLDGEREVGVADYFTGYRETVLAPGELIRAVRIPLPLARLTAFHKIAKRRFDDISSVALGFALDLDGGVVTAARIGLGGVAATPLRAHATEAALVGEPWSLETVRRAAAVLAGEGTPMSDHRASSEYRSLMLGNALVKLFHRDAEAAPDRAGVPA</sequence>
<keyword evidence="5" id="KW-0408">Iron</keyword>
<evidence type="ECO:0000256" key="4">
    <source>
        <dbReference type="ARBA" id="ARBA00023002"/>
    </source>
</evidence>
<dbReference type="EMBL" id="JBHMBL010000002">
    <property type="protein sequence ID" value="MFB9643060.1"/>
    <property type="molecule type" value="Genomic_DNA"/>
</dbReference>
<dbReference type="InterPro" id="IPR012675">
    <property type="entry name" value="Beta-grasp_dom_sf"/>
</dbReference>
<keyword evidence="1" id="KW-0285">Flavoprotein</keyword>
<dbReference type="InterPro" id="IPR016166">
    <property type="entry name" value="FAD-bd_PCMH"/>
</dbReference>
<feature type="domain" description="2Fe-2S ferredoxin-type" evidence="7">
    <location>
        <begin position="4"/>
        <end position="87"/>
    </location>
</feature>
<evidence type="ECO:0000313" key="10">
    <source>
        <dbReference type="Proteomes" id="UP001589667"/>
    </source>
</evidence>
<evidence type="ECO:0000256" key="2">
    <source>
        <dbReference type="ARBA" id="ARBA00022723"/>
    </source>
</evidence>
<dbReference type="PROSITE" id="PS00197">
    <property type="entry name" value="2FE2S_FER_1"/>
    <property type="match status" value="1"/>
</dbReference>
<dbReference type="InterPro" id="IPR036884">
    <property type="entry name" value="2Fe-2S-bd_dom_sf"/>
</dbReference>
<dbReference type="Pfam" id="PF00941">
    <property type="entry name" value="FAD_binding_5"/>
    <property type="match status" value="1"/>
</dbReference>